<dbReference type="InterPro" id="IPR003256">
    <property type="entry name" value="Ribosomal_uL24"/>
</dbReference>
<accession>A0A0S7YFR6</accession>
<evidence type="ECO:0000256" key="2">
    <source>
        <dbReference type="ARBA" id="ARBA00022980"/>
    </source>
</evidence>
<dbReference type="InterPro" id="IPR005824">
    <property type="entry name" value="KOW"/>
</dbReference>
<comment type="function">
    <text evidence="5">One of the proteins that surrounds the polypeptide exit tunnel on the outside of the subunit.</text>
</comment>
<dbReference type="AlphaFoldDB" id="A0A0S7YFR6"/>
<keyword evidence="5" id="KW-0699">rRNA-binding</keyword>
<dbReference type="GO" id="GO:0003735">
    <property type="term" value="F:structural constituent of ribosome"/>
    <property type="evidence" value="ECO:0007669"/>
    <property type="project" value="InterPro"/>
</dbReference>
<evidence type="ECO:0000256" key="4">
    <source>
        <dbReference type="ARBA" id="ARBA00035206"/>
    </source>
</evidence>
<organism evidence="7 8">
    <name type="scientific">candidate division TA06 bacterium DG_78</name>
    <dbReference type="NCBI Taxonomy" id="1703772"/>
    <lineage>
        <taxon>Bacteria</taxon>
        <taxon>Bacteria division TA06</taxon>
    </lineage>
</organism>
<comment type="function">
    <text evidence="5">One of two assembly initiator proteins, it binds directly to the 5'-end of the 23S rRNA, where it nucleates assembly of the 50S subunit.</text>
</comment>
<dbReference type="GO" id="GO:0019843">
    <property type="term" value="F:rRNA binding"/>
    <property type="evidence" value="ECO:0007669"/>
    <property type="project" value="UniProtKB-UniRule"/>
</dbReference>
<gene>
    <name evidence="5" type="primary">rplX</name>
    <name evidence="7" type="ORF">AMJ52_04705</name>
</gene>
<dbReference type="SMART" id="SM00739">
    <property type="entry name" value="KOW"/>
    <property type="match status" value="1"/>
</dbReference>
<evidence type="ECO:0000256" key="1">
    <source>
        <dbReference type="ARBA" id="ARBA00010618"/>
    </source>
</evidence>
<reference evidence="7 8" key="1">
    <citation type="journal article" date="2015" name="Microbiome">
        <title>Genomic resolution of linkages in carbon, nitrogen, and sulfur cycling among widespread estuary sediment bacteria.</title>
        <authorList>
            <person name="Baker B.J."/>
            <person name="Lazar C.S."/>
            <person name="Teske A.P."/>
            <person name="Dick G.J."/>
        </authorList>
    </citation>
    <scope>NUCLEOTIDE SEQUENCE [LARGE SCALE GENOMIC DNA]</scope>
    <source>
        <strain evidence="7">DG_78</strain>
    </source>
</reference>
<dbReference type="NCBIfam" id="TIGR01079">
    <property type="entry name" value="rplX_bact"/>
    <property type="match status" value="1"/>
</dbReference>
<dbReference type="InterPro" id="IPR057264">
    <property type="entry name" value="Ribosomal_uL24_C"/>
</dbReference>
<dbReference type="EMBL" id="LJNI01000049">
    <property type="protein sequence ID" value="KPJ72908.1"/>
    <property type="molecule type" value="Genomic_DNA"/>
</dbReference>
<keyword evidence="5" id="KW-0694">RNA-binding</keyword>
<dbReference type="SUPFAM" id="SSF50104">
    <property type="entry name" value="Translation proteins SH3-like domain"/>
    <property type="match status" value="1"/>
</dbReference>
<dbReference type="PANTHER" id="PTHR12903">
    <property type="entry name" value="MITOCHONDRIAL RIBOSOMAL PROTEIN L24"/>
    <property type="match status" value="1"/>
</dbReference>
<evidence type="ECO:0000313" key="7">
    <source>
        <dbReference type="EMBL" id="KPJ72908.1"/>
    </source>
</evidence>
<evidence type="ECO:0000259" key="6">
    <source>
        <dbReference type="SMART" id="SM00739"/>
    </source>
</evidence>
<feature type="domain" description="KOW" evidence="6">
    <location>
        <begin position="13"/>
        <end position="40"/>
    </location>
</feature>
<dbReference type="CDD" id="cd06089">
    <property type="entry name" value="KOW_RPL26"/>
    <property type="match status" value="1"/>
</dbReference>
<dbReference type="Pfam" id="PF17136">
    <property type="entry name" value="ribosomal_L24"/>
    <property type="match status" value="1"/>
</dbReference>
<sequence length="113" mass="13096">MKKPLKQKRMRFHIKKNDLVEINTGEEKERRGRVLEILPEKNQAIIEGINLVKKHQRARSQTKPSGIVTVPGPIHISNLILICPKCGKKARVKRDKIENRRVRLCKECGEIIE</sequence>
<proteinExistence type="inferred from homology"/>
<comment type="caution">
    <text evidence="7">The sequence shown here is derived from an EMBL/GenBank/DDBJ whole genome shotgun (WGS) entry which is preliminary data.</text>
</comment>
<protein>
    <recommendedName>
        <fullName evidence="4 5">Large ribosomal subunit protein uL24</fullName>
    </recommendedName>
</protein>
<keyword evidence="2 5" id="KW-0689">Ribosomal protein</keyword>
<dbReference type="Gene3D" id="2.30.30.30">
    <property type="match status" value="1"/>
</dbReference>
<dbReference type="GO" id="GO:0006412">
    <property type="term" value="P:translation"/>
    <property type="evidence" value="ECO:0007669"/>
    <property type="project" value="UniProtKB-UniRule"/>
</dbReference>
<comment type="subunit">
    <text evidence="5">Part of the 50S ribosomal subunit.</text>
</comment>
<dbReference type="Proteomes" id="UP000051012">
    <property type="component" value="Unassembled WGS sequence"/>
</dbReference>
<dbReference type="InterPro" id="IPR041988">
    <property type="entry name" value="Ribosomal_uL24_KOW"/>
</dbReference>
<dbReference type="HAMAP" id="MF_01326_B">
    <property type="entry name" value="Ribosomal_uL24_B"/>
    <property type="match status" value="1"/>
</dbReference>
<dbReference type="GO" id="GO:0005840">
    <property type="term" value="C:ribosome"/>
    <property type="evidence" value="ECO:0007669"/>
    <property type="project" value="UniProtKB-KW"/>
</dbReference>
<dbReference type="GO" id="GO:1990904">
    <property type="term" value="C:ribonucleoprotein complex"/>
    <property type="evidence" value="ECO:0007669"/>
    <property type="project" value="UniProtKB-KW"/>
</dbReference>
<name>A0A0S7YFR6_UNCT6</name>
<dbReference type="PATRIC" id="fig|1703772.3.peg.1535"/>
<evidence type="ECO:0000256" key="3">
    <source>
        <dbReference type="ARBA" id="ARBA00023274"/>
    </source>
</evidence>
<keyword evidence="3 5" id="KW-0687">Ribonucleoprotein</keyword>
<dbReference type="InterPro" id="IPR008991">
    <property type="entry name" value="Translation_prot_SH3-like_sf"/>
</dbReference>
<evidence type="ECO:0000313" key="8">
    <source>
        <dbReference type="Proteomes" id="UP000051012"/>
    </source>
</evidence>
<dbReference type="InterPro" id="IPR014722">
    <property type="entry name" value="Rib_uL2_dom2"/>
</dbReference>
<evidence type="ECO:0000256" key="5">
    <source>
        <dbReference type="HAMAP-Rule" id="MF_01326"/>
    </source>
</evidence>
<comment type="similarity">
    <text evidence="1 5">Belongs to the universal ribosomal protein uL24 family.</text>
</comment>